<dbReference type="InterPro" id="IPR057204">
    <property type="entry name" value="DUF7882"/>
</dbReference>
<reference evidence="3 4" key="1">
    <citation type="submission" date="2018-10" db="EMBL/GenBank/DDBJ databases">
        <title>Isolation, diversity and antibacterial activity of antinobacteria from the wheat rhizosphere soil.</title>
        <authorList>
            <person name="Sun T."/>
        </authorList>
    </citation>
    <scope>NUCLEOTIDE SEQUENCE [LARGE SCALE GENOMIC DNA]</scope>
    <source>
        <strain evidence="3 4">SJ-23</strain>
    </source>
</reference>
<accession>A0A3M8AJL6</accession>
<evidence type="ECO:0000313" key="3">
    <source>
        <dbReference type="EMBL" id="RNB50787.1"/>
    </source>
</evidence>
<feature type="domain" description="DUF7882" evidence="2">
    <location>
        <begin position="1"/>
        <end position="96"/>
    </location>
</feature>
<gene>
    <name evidence="3" type="ORF">EDM22_05790</name>
</gene>
<evidence type="ECO:0000259" key="2">
    <source>
        <dbReference type="Pfam" id="PF25355"/>
    </source>
</evidence>
<feature type="region of interest" description="Disordered" evidence="1">
    <location>
        <begin position="89"/>
        <end position="116"/>
    </location>
</feature>
<dbReference type="Proteomes" id="UP000275048">
    <property type="component" value="Unassembled WGS sequence"/>
</dbReference>
<evidence type="ECO:0000256" key="1">
    <source>
        <dbReference type="SAM" id="MobiDB-lite"/>
    </source>
</evidence>
<dbReference type="RefSeq" id="WP_122936117.1">
    <property type="nucleotide sequence ID" value="NZ_JBHSNT010000049.1"/>
</dbReference>
<protein>
    <recommendedName>
        <fullName evidence="2">DUF7882 domain-containing protein</fullName>
    </recommendedName>
</protein>
<keyword evidence="4" id="KW-1185">Reference proteome</keyword>
<organism evidence="3 4">
    <name type="scientific">Agromyces tardus</name>
    <dbReference type="NCBI Taxonomy" id="2583849"/>
    <lineage>
        <taxon>Bacteria</taxon>
        <taxon>Bacillati</taxon>
        <taxon>Actinomycetota</taxon>
        <taxon>Actinomycetes</taxon>
        <taxon>Micrococcales</taxon>
        <taxon>Microbacteriaceae</taxon>
        <taxon>Agromyces</taxon>
    </lineage>
</organism>
<name>A0A3M8AJL6_9MICO</name>
<dbReference type="EMBL" id="RHHB01000006">
    <property type="protein sequence ID" value="RNB50787.1"/>
    <property type="molecule type" value="Genomic_DNA"/>
</dbReference>
<sequence length="116" mass="13145">MGTLFYGDSGTPIGIDDVVLAHLKIAITTKLRRNEPLMISWRHADDQPRGRSSLWLHPDIPLRFVFDEPEPPTLDREWIEDLMRAANTAGGVQLDPQHIDTRPIARDTQPIDAQPE</sequence>
<dbReference type="AlphaFoldDB" id="A0A3M8AJL6"/>
<comment type="caution">
    <text evidence="3">The sequence shown here is derived from an EMBL/GenBank/DDBJ whole genome shotgun (WGS) entry which is preliminary data.</text>
</comment>
<evidence type="ECO:0000313" key="4">
    <source>
        <dbReference type="Proteomes" id="UP000275048"/>
    </source>
</evidence>
<dbReference type="Pfam" id="PF25355">
    <property type="entry name" value="DUF7882"/>
    <property type="match status" value="1"/>
</dbReference>
<dbReference type="OrthoDB" id="5123855at2"/>
<proteinExistence type="predicted"/>